<evidence type="ECO:0000313" key="3">
    <source>
        <dbReference type="Proteomes" id="UP001225356"/>
    </source>
</evidence>
<dbReference type="Proteomes" id="UP001225356">
    <property type="component" value="Unassembled WGS sequence"/>
</dbReference>
<evidence type="ECO:0000313" key="2">
    <source>
        <dbReference type="EMBL" id="MDP9847456.1"/>
    </source>
</evidence>
<feature type="compositionally biased region" description="Gly residues" evidence="1">
    <location>
        <begin position="64"/>
        <end position="73"/>
    </location>
</feature>
<organism evidence="2 3">
    <name type="scientific">Streptosporangium lutulentum</name>
    <dbReference type="NCBI Taxonomy" id="1461250"/>
    <lineage>
        <taxon>Bacteria</taxon>
        <taxon>Bacillati</taxon>
        <taxon>Actinomycetota</taxon>
        <taxon>Actinomycetes</taxon>
        <taxon>Streptosporangiales</taxon>
        <taxon>Streptosporangiaceae</taxon>
        <taxon>Streptosporangium</taxon>
    </lineage>
</organism>
<evidence type="ECO:0000256" key="1">
    <source>
        <dbReference type="SAM" id="MobiDB-lite"/>
    </source>
</evidence>
<dbReference type="InterPro" id="IPR025843">
    <property type="entry name" value="Actino_peptide"/>
</dbReference>
<feature type="region of interest" description="Disordered" evidence="1">
    <location>
        <begin position="48"/>
        <end position="88"/>
    </location>
</feature>
<reference evidence="2 3" key="1">
    <citation type="submission" date="2023-07" db="EMBL/GenBank/DDBJ databases">
        <title>Sequencing the genomes of 1000 actinobacteria strains.</title>
        <authorList>
            <person name="Klenk H.-P."/>
        </authorList>
    </citation>
    <scope>NUCLEOTIDE SEQUENCE [LARGE SCALE GENOMIC DNA]</scope>
    <source>
        <strain evidence="2 3">DSM 46740</strain>
    </source>
</reference>
<accession>A0ABT9QL25</accession>
<protein>
    <submittedName>
        <fullName evidence="2">ATP-grasp target RiPP</fullName>
    </submittedName>
</protein>
<dbReference type="EMBL" id="JAUSQU010000001">
    <property type="protein sequence ID" value="MDP9847456.1"/>
    <property type="molecule type" value="Genomic_DNA"/>
</dbReference>
<feature type="compositionally biased region" description="Low complexity" evidence="1">
    <location>
        <begin position="52"/>
        <end position="63"/>
    </location>
</feature>
<dbReference type="InterPro" id="IPR026496">
    <property type="entry name" value="GRASP_targ"/>
</dbReference>
<keyword evidence="3" id="KW-1185">Reference proteome</keyword>
<dbReference type="RefSeq" id="WP_370879430.1">
    <property type="nucleotide sequence ID" value="NZ_JAUSQU010000001.1"/>
</dbReference>
<dbReference type="Pfam" id="PF14408">
    <property type="entry name" value="Actino_peptide"/>
    <property type="match status" value="1"/>
</dbReference>
<feature type="region of interest" description="Disordered" evidence="1">
    <location>
        <begin position="1"/>
        <end position="22"/>
    </location>
</feature>
<dbReference type="NCBIfam" id="TIGR04186">
    <property type="entry name" value="GRASP_targ"/>
    <property type="match status" value="1"/>
</dbReference>
<sequence>MTATAAPWGLTRMTERLPADPSPYAAFRLDSDTQITNFYDAHGAIIDMGKDSTSSTYQTITTSKGGGGDGSGGSSPMADDSTNDHRSD</sequence>
<gene>
    <name evidence="2" type="ORF">J2853_006667</name>
</gene>
<name>A0ABT9QL25_9ACTN</name>
<proteinExistence type="predicted"/>
<comment type="caution">
    <text evidence="2">The sequence shown here is derived from an EMBL/GenBank/DDBJ whole genome shotgun (WGS) entry which is preliminary data.</text>
</comment>